<dbReference type="InterPro" id="IPR001878">
    <property type="entry name" value="Znf_CCHC"/>
</dbReference>
<dbReference type="Pfam" id="PF00098">
    <property type="entry name" value="zf-CCHC"/>
    <property type="match status" value="1"/>
</dbReference>
<feature type="compositionally biased region" description="Basic and acidic residues" evidence="2">
    <location>
        <begin position="245"/>
        <end position="255"/>
    </location>
</feature>
<dbReference type="GO" id="GO:0003676">
    <property type="term" value="F:nucleic acid binding"/>
    <property type="evidence" value="ECO:0007669"/>
    <property type="project" value="InterPro"/>
</dbReference>
<evidence type="ECO:0000313" key="4">
    <source>
        <dbReference type="EMBL" id="KAF2090757.1"/>
    </source>
</evidence>
<name>A0A9P4I057_9PEZI</name>
<organism evidence="4 5">
    <name type="scientific">Saccharata proteae CBS 121410</name>
    <dbReference type="NCBI Taxonomy" id="1314787"/>
    <lineage>
        <taxon>Eukaryota</taxon>
        <taxon>Fungi</taxon>
        <taxon>Dikarya</taxon>
        <taxon>Ascomycota</taxon>
        <taxon>Pezizomycotina</taxon>
        <taxon>Dothideomycetes</taxon>
        <taxon>Dothideomycetes incertae sedis</taxon>
        <taxon>Botryosphaeriales</taxon>
        <taxon>Saccharataceae</taxon>
        <taxon>Saccharata</taxon>
    </lineage>
</organism>
<dbReference type="AlphaFoldDB" id="A0A9P4I057"/>
<dbReference type="InterPro" id="IPR036875">
    <property type="entry name" value="Znf_CCHC_sf"/>
</dbReference>
<gene>
    <name evidence="4" type="ORF">K490DRAFT_53713</name>
</gene>
<comment type="caution">
    <text evidence="4">The sequence shown here is derived from an EMBL/GenBank/DDBJ whole genome shotgun (WGS) entry which is preliminary data.</text>
</comment>
<feature type="compositionally biased region" description="Low complexity" evidence="2">
    <location>
        <begin position="144"/>
        <end position="157"/>
    </location>
</feature>
<feature type="region of interest" description="Disordered" evidence="2">
    <location>
        <begin position="117"/>
        <end position="265"/>
    </location>
</feature>
<dbReference type="OrthoDB" id="427960at2759"/>
<proteinExistence type="predicted"/>
<evidence type="ECO:0000256" key="1">
    <source>
        <dbReference type="PROSITE-ProRule" id="PRU00047"/>
    </source>
</evidence>
<feature type="compositionally biased region" description="Basic and acidic residues" evidence="2">
    <location>
        <begin position="69"/>
        <end position="78"/>
    </location>
</feature>
<protein>
    <recommendedName>
        <fullName evidence="3">CCHC-type domain-containing protein</fullName>
    </recommendedName>
</protein>
<keyword evidence="1" id="KW-0863">Zinc-finger</keyword>
<evidence type="ECO:0000259" key="3">
    <source>
        <dbReference type="PROSITE" id="PS50158"/>
    </source>
</evidence>
<sequence>MAPTPNTKSASNRLMGMKFMQRAAASSPATPSTSHGPPSKRQRLSTGGEESPSVRNADREAVQAALAEEEAKRTEALERQAAAAGETHWVLSFREPEKGLEQPSVMHVKTAGYAHLDRHIADESEDEAPELGRRTFGKPAPKVAANADTNDSSGSDSDSVESDENEDDDPAAVMIREQRKTAAREARRQKKRAETEKLAQMAEKRRKKEVKLNRQSGTGFSSGGNNTGNSPNSSNITCHGCGDNGHIKRDCPKKGDAKKRRSLDH</sequence>
<dbReference type="SMART" id="SM00343">
    <property type="entry name" value="ZnF_C2HC"/>
    <property type="match status" value="1"/>
</dbReference>
<feature type="region of interest" description="Disordered" evidence="2">
    <location>
        <begin position="1"/>
        <end position="103"/>
    </location>
</feature>
<feature type="compositionally biased region" description="Basic and acidic residues" evidence="2">
    <location>
        <begin position="176"/>
        <end position="197"/>
    </location>
</feature>
<keyword evidence="1" id="KW-0479">Metal-binding</keyword>
<dbReference type="PROSITE" id="PS50158">
    <property type="entry name" value="ZF_CCHC"/>
    <property type="match status" value="1"/>
</dbReference>
<keyword evidence="1" id="KW-0862">Zinc</keyword>
<feature type="compositionally biased region" description="Polar residues" evidence="2">
    <location>
        <begin position="1"/>
        <end position="12"/>
    </location>
</feature>
<feature type="domain" description="CCHC-type" evidence="3">
    <location>
        <begin position="238"/>
        <end position="253"/>
    </location>
</feature>
<feature type="compositionally biased region" description="Low complexity" evidence="2">
    <location>
        <begin position="23"/>
        <end position="37"/>
    </location>
</feature>
<keyword evidence="5" id="KW-1185">Reference proteome</keyword>
<accession>A0A9P4I057</accession>
<dbReference type="GO" id="GO:0008270">
    <property type="term" value="F:zinc ion binding"/>
    <property type="evidence" value="ECO:0007669"/>
    <property type="project" value="UniProtKB-KW"/>
</dbReference>
<dbReference type="Gene3D" id="4.10.60.10">
    <property type="entry name" value="Zinc finger, CCHC-type"/>
    <property type="match status" value="1"/>
</dbReference>
<evidence type="ECO:0000313" key="5">
    <source>
        <dbReference type="Proteomes" id="UP000799776"/>
    </source>
</evidence>
<reference evidence="4" key="1">
    <citation type="journal article" date="2020" name="Stud. Mycol.">
        <title>101 Dothideomycetes genomes: a test case for predicting lifestyles and emergence of pathogens.</title>
        <authorList>
            <person name="Haridas S."/>
            <person name="Albert R."/>
            <person name="Binder M."/>
            <person name="Bloem J."/>
            <person name="Labutti K."/>
            <person name="Salamov A."/>
            <person name="Andreopoulos B."/>
            <person name="Baker S."/>
            <person name="Barry K."/>
            <person name="Bills G."/>
            <person name="Bluhm B."/>
            <person name="Cannon C."/>
            <person name="Castanera R."/>
            <person name="Culley D."/>
            <person name="Daum C."/>
            <person name="Ezra D."/>
            <person name="Gonzalez J."/>
            <person name="Henrissat B."/>
            <person name="Kuo A."/>
            <person name="Liang C."/>
            <person name="Lipzen A."/>
            <person name="Lutzoni F."/>
            <person name="Magnuson J."/>
            <person name="Mondo S."/>
            <person name="Nolan M."/>
            <person name="Ohm R."/>
            <person name="Pangilinan J."/>
            <person name="Park H.-J."/>
            <person name="Ramirez L."/>
            <person name="Alfaro M."/>
            <person name="Sun H."/>
            <person name="Tritt A."/>
            <person name="Yoshinaga Y."/>
            <person name="Zwiers L.-H."/>
            <person name="Turgeon B."/>
            <person name="Goodwin S."/>
            <person name="Spatafora J."/>
            <person name="Crous P."/>
            <person name="Grigoriev I."/>
        </authorList>
    </citation>
    <scope>NUCLEOTIDE SEQUENCE</scope>
    <source>
        <strain evidence="4">CBS 121410</strain>
    </source>
</reference>
<feature type="compositionally biased region" description="Basic residues" evidence="2">
    <location>
        <begin position="256"/>
        <end position="265"/>
    </location>
</feature>
<evidence type="ECO:0000256" key="2">
    <source>
        <dbReference type="SAM" id="MobiDB-lite"/>
    </source>
</evidence>
<dbReference type="EMBL" id="ML978712">
    <property type="protein sequence ID" value="KAF2090757.1"/>
    <property type="molecule type" value="Genomic_DNA"/>
</dbReference>
<dbReference type="Proteomes" id="UP000799776">
    <property type="component" value="Unassembled WGS sequence"/>
</dbReference>
<feature type="compositionally biased region" description="Acidic residues" evidence="2">
    <location>
        <begin position="158"/>
        <end position="170"/>
    </location>
</feature>
<dbReference type="SUPFAM" id="SSF57756">
    <property type="entry name" value="Retrovirus zinc finger-like domains"/>
    <property type="match status" value="1"/>
</dbReference>